<name>S7PMK2_MYOBR</name>
<dbReference type="AlphaFoldDB" id="S7PMK2"/>
<proteinExistence type="predicted"/>
<dbReference type="eggNOG" id="ENOG502SNAQ">
    <property type="taxonomic scope" value="Eukaryota"/>
</dbReference>
<dbReference type="EMBL" id="KE163429">
    <property type="protein sequence ID" value="EPQ12073.1"/>
    <property type="molecule type" value="Genomic_DNA"/>
</dbReference>
<feature type="compositionally biased region" description="Polar residues" evidence="1">
    <location>
        <begin position="1"/>
        <end position="28"/>
    </location>
</feature>
<evidence type="ECO:0000256" key="1">
    <source>
        <dbReference type="SAM" id="MobiDB-lite"/>
    </source>
</evidence>
<dbReference type="PANTHER" id="PTHR31883:SF1">
    <property type="entry name" value="PROTEIN FRG2-LIKE-2"/>
    <property type="match status" value="1"/>
</dbReference>
<evidence type="ECO:0000313" key="2">
    <source>
        <dbReference type="EMBL" id="EPQ12073.1"/>
    </source>
</evidence>
<organism evidence="2 3">
    <name type="scientific">Myotis brandtii</name>
    <name type="common">Brandt's bat</name>
    <dbReference type="NCBI Taxonomy" id="109478"/>
    <lineage>
        <taxon>Eukaryota</taxon>
        <taxon>Metazoa</taxon>
        <taxon>Chordata</taxon>
        <taxon>Craniata</taxon>
        <taxon>Vertebrata</taxon>
        <taxon>Euteleostomi</taxon>
        <taxon>Mammalia</taxon>
        <taxon>Eutheria</taxon>
        <taxon>Laurasiatheria</taxon>
        <taxon>Chiroptera</taxon>
        <taxon>Yangochiroptera</taxon>
        <taxon>Vespertilionidae</taxon>
        <taxon>Myotis</taxon>
    </lineage>
</organism>
<dbReference type="PANTHER" id="PTHR31883">
    <property type="entry name" value="PROTEIN FRG2-RELATED"/>
    <property type="match status" value="1"/>
</dbReference>
<gene>
    <name evidence="2" type="ORF">D623_10020393</name>
</gene>
<feature type="compositionally biased region" description="Basic and acidic residues" evidence="1">
    <location>
        <begin position="29"/>
        <end position="46"/>
    </location>
</feature>
<reference evidence="2 3" key="1">
    <citation type="journal article" date="2013" name="Nat. Commun.">
        <title>Genome analysis reveals insights into physiology and longevity of the Brandt's bat Myotis brandtii.</title>
        <authorList>
            <person name="Seim I."/>
            <person name="Fang X."/>
            <person name="Xiong Z."/>
            <person name="Lobanov A.V."/>
            <person name="Huang Z."/>
            <person name="Ma S."/>
            <person name="Feng Y."/>
            <person name="Turanov A.A."/>
            <person name="Zhu Y."/>
            <person name="Lenz T.L."/>
            <person name="Gerashchenko M.V."/>
            <person name="Fan D."/>
            <person name="Hee Yim S."/>
            <person name="Yao X."/>
            <person name="Jordan D."/>
            <person name="Xiong Y."/>
            <person name="Ma Y."/>
            <person name="Lyapunov A.N."/>
            <person name="Chen G."/>
            <person name="Kulakova O.I."/>
            <person name="Sun Y."/>
            <person name="Lee S.G."/>
            <person name="Bronson R.T."/>
            <person name="Moskalev A.A."/>
            <person name="Sunyaev S.R."/>
            <person name="Zhang G."/>
            <person name="Krogh A."/>
            <person name="Wang J."/>
            <person name="Gladyshev V.N."/>
        </authorList>
    </citation>
    <scope>NUCLEOTIDE SEQUENCE [LARGE SCALE GENOMIC DNA]</scope>
</reference>
<dbReference type="Proteomes" id="UP000052978">
    <property type="component" value="Unassembled WGS sequence"/>
</dbReference>
<feature type="region of interest" description="Disordered" evidence="1">
    <location>
        <begin position="1"/>
        <end position="141"/>
    </location>
</feature>
<evidence type="ECO:0000313" key="3">
    <source>
        <dbReference type="Proteomes" id="UP000052978"/>
    </source>
</evidence>
<dbReference type="Pfam" id="PF15315">
    <property type="entry name" value="FRG2"/>
    <property type="match status" value="1"/>
</dbReference>
<dbReference type="OrthoDB" id="9751302at2759"/>
<feature type="compositionally biased region" description="Basic residues" evidence="1">
    <location>
        <begin position="123"/>
        <end position="135"/>
    </location>
</feature>
<sequence>MDSGTENQDLLIPSMQSPTDQSPLQNNSLEERSSDLEEKPLEEKVKTSFHLTETSTQRREAESCLSQESSRKRKRGSSDSPCDRAEPSLGKEFSVVLEKRGKSPDVGHSSCSQETGHACPSRAQRKRPGHRKQPRSRPLGVQPPVLWKSLVTSLCTMSETTYHNIVQMQHQQAPAPLSWEHYALLAQLWGHLHAQVQTIYAMATQAACVFPAEEWLIPAPLPGPSGPEGDGGEAQSPS</sequence>
<feature type="region of interest" description="Disordered" evidence="1">
    <location>
        <begin position="219"/>
        <end position="238"/>
    </location>
</feature>
<accession>S7PMK2</accession>
<dbReference type="InterPro" id="IPR026245">
    <property type="entry name" value="FRG2"/>
</dbReference>
<protein>
    <submittedName>
        <fullName evidence="2">Protein FRG2</fullName>
    </submittedName>
</protein>
<dbReference type="KEGG" id="myb:102253014"/>
<keyword evidence="3" id="KW-1185">Reference proteome</keyword>